<evidence type="ECO:0000256" key="1">
    <source>
        <dbReference type="SAM" id="MobiDB-lite"/>
    </source>
</evidence>
<dbReference type="Proteomes" id="UP000606974">
    <property type="component" value="Unassembled WGS sequence"/>
</dbReference>
<evidence type="ECO:0000313" key="2">
    <source>
        <dbReference type="EMBL" id="KAF7512308.1"/>
    </source>
</evidence>
<dbReference type="AlphaFoldDB" id="A0A8H7E8N1"/>
<accession>A0A8H7E8N1</accession>
<protein>
    <submittedName>
        <fullName evidence="2">Uncharacterized protein</fullName>
    </submittedName>
</protein>
<organism evidence="2 3">
    <name type="scientific">Endocarpon pusillum</name>
    <dbReference type="NCBI Taxonomy" id="364733"/>
    <lineage>
        <taxon>Eukaryota</taxon>
        <taxon>Fungi</taxon>
        <taxon>Dikarya</taxon>
        <taxon>Ascomycota</taxon>
        <taxon>Pezizomycotina</taxon>
        <taxon>Eurotiomycetes</taxon>
        <taxon>Chaetothyriomycetidae</taxon>
        <taxon>Verrucariales</taxon>
        <taxon>Verrucariaceae</taxon>
        <taxon>Endocarpon</taxon>
    </lineage>
</organism>
<dbReference type="EMBL" id="JAACFV010000013">
    <property type="protein sequence ID" value="KAF7512308.1"/>
    <property type="molecule type" value="Genomic_DNA"/>
</dbReference>
<gene>
    <name evidence="2" type="ORF">GJ744_001876</name>
</gene>
<reference evidence="2" key="1">
    <citation type="submission" date="2020-02" db="EMBL/GenBank/DDBJ databases">
        <authorList>
            <person name="Palmer J.M."/>
        </authorList>
    </citation>
    <scope>NUCLEOTIDE SEQUENCE</scope>
    <source>
        <strain evidence="2">EPUS1.4</strain>
        <tissue evidence="2">Thallus</tissue>
    </source>
</reference>
<sequence length="87" mass="9926">MSKPGKHLSRGSVEAVLSYRPSPSYDYSLLVQKLAFWLSISLLLLSPLSRQNPQANYHKQPTPQGRTLRDAPRIELMRIPGQEPIHY</sequence>
<proteinExistence type="predicted"/>
<evidence type="ECO:0000313" key="3">
    <source>
        <dbReference type="Proteomes" id="UP000606974"/>
    </source>
</evidence>
<feature type="compositionally biased region" description="Polar residues" evidence="1">
    <location>
        <begin position="52"/>
        <end position="65"/>
    </location>
</feature>
<feature type="region of interest" description="Disordered" evidence="1">
    <location>
        <begin position="52"/>
        <end position="73"/>
    </location>
</feature>
<comment type="caution">
    <text evidence="2">The sequence shown here is derived from an EMBL/GenBank/DDBJ whole genome shotgun (WGS) entry which is preliminary data.</text>
</comment>
<keyword evidence="3" id="KW-1185">Reference proteome</keyword>
<name>A0A8H7E8N1_9EURO</name>